<dbReference type="SUPFAM" id="SSF56112">
    <property type="entry name" value="Protein kinase-like (PK-like)"/>
    <property type="match status" value="1"/>
</dbReference>
<dbReference type="Proteomes" id="UP001055336">
    <property type="component" value="Chromosome"/>
</dbReference>
<keyword evidence="3" id="KW-1185">Reference proteome</keyword>
<evidence type="ECO:0000259" key="1">
    <source>
        <dbReference type="Pfam" id="PF01636"/>
    </source>
</evidence>
<dbReference type="EMBL" id="CP092488">
    <property type="protein sequence ID" value="UMB68813.1"/>
    <property type="molecule type" value="Genomic_DNA"/>
</dbReference>
<dbReference type="RefSeq" id="WP_240260413.1">
    <property type="nucleotide sequence ID" value="NZ_CP092488.2"/>
</dbReference>
<evidence type="ECO:0000313" key="2">
    <source>
        <dbReference type="EMBL" id="UMB68813.1"/>
    </source>
</evidence>
<dbReference type="InterPro" id="IPR041726">
    <property type="entry name" value="ACAD10_11_N"/>
</dbReference>
<dbReference type="Gene3D" id="3.30.200.20">
    <property type="entry name" value="Phosphorylase Kinase, domain 1"/>
    <property type="match status" value="1"/>
</dbReference>
<dbReference type="InterPro" id="IPR051678">
    <property type="entry name" value="AGP_Transferase"/>
</dbReference>
<sequence length="349" mass="39071">MAGIALVQRDLADTRARLETWFGHRFGGEATVSELKTANRAAGWSSESLVFTAEVDGQAGDYVLRIPPAGGGIYPDYDLEAQTRTQEFLHQHGIATPSPIVYEPDESWIDSKFLVMPRIVGHTPSDTTYATRGWLHDAGAQVQRRVHDAFVETLAALQRVPVDEATWLHRPSGAGVSAELAWWREYAAWGTDNQIPDVMAEAFDWLYRHQPEETGHNAVCWNDARLSNAIFGDDGQIVGVLDWEQACLCPAETDFAWWLATRRQMLEVNGIDADPELPGFDSRAQVIRRFEEMIGRELVALDWYEVFAMTRMGCCIMRTQALLRSIGQGDHFLTRAPILPAWTIAAVRG</sequence>
<dbReference type="CDD" id="cd05154">
    <property type="entry name" value="ACAD10_11_N-like"/>
    <property type="match status" value="1"/>
</dbReference>
<evidence type="ECO:0000313" key="3">
    <source>
        <dbReference type="Proteomes" id="UP001055336"/>
    </source>
</evidence>
<accession>A0ABY3VMX1</accession>
<dbReference type="Pfam" id="PF01636">
    <property type="entry name" value="APH"/>
    <property type="match status" value="1"/>
</dbReference>
<feature type="domain" description="Aminoglycoside phosphotransferase" evidence="1">
    <location>
        <begin position="52"/>
        <end position="261"/>
    </location>
</feature>
<dbReference type="PANTHER" id="PTHR21310">
    <property type="entry name" value="AMINOGLYCOSIDE PHOSPHOTRANSFERASE-RELATED-RELATED"/>
    <property type="match status" value="1"/>
</dbReference>
<organism evidence="2 3">
    <name type="scientific">Mycobacterium paraterrae</name>
    <dbReference type="NCBI Taxonomy" id="577492"/>
    <lineage>
        <taxon>Bacteria</taxon>
        <taxon>Bacillati</taxon>
        <taxon>Actinomycetota</taxon>
        <taxon>Actinomycetes</taxon>
        <taxon>Mycobacteriales</taxon>
        <taxon>Mycobacteriaceae</taxon>
        <taxon>Mycobacterium</taxon>
    </lineage>
</organism>
<protein>
    <submittedName>
        <fullName evidence="2">Phosphotransferase family protein</fullName>
    </submittedName>
</protein>
<gene>
    <name evidence="2" type="ORF">MKK62_20800</name>
</gene>
<dbReference type="InterPro" id="IPR002575">
    <property type="entry name" value="Aminoglycoside_PTrfase"/>
</dbReference>
<proteinExistence type="predicted"/>
<reference evidence="2" key="1">
    <citation type="submission" date="2022-08" db="EMBL/GenBank/DDBJ databases">
        <title>Whole genome sequencing of non-tuberculosis mycobacteria type-strains.</title>
        <authorList>
            <person name="Igarashi Y."/>
            <person name="Osugi A."/>
            <person name="Mitarai S."/>
        </authorList>
    </citation>
    <scope>NUCLEOTIDE SEQUENCE</scope>
    <source>
        <strain evidence="2">DSM 45127</strain>
    </source>
</reference>
<dbReference type="Gene3D" id="3.90.1200.10">
    <property type="match status" value="1"/>
</dbReference>
<dbReference type="InterPro" id="IPR011009">
    <property type="entry name" value="Kinase-like_dom_sf"/>
</dbReference>
<name>A0ABY3VMX1_9MYCO</name>